<keyword evidence="4" id="KW-0378">Hydrolase</keyword>
<dbReference type="InterPro" id="IPR051013">
    <property type="entry name" value="MBL_superfamily_lactonases"/>
</dbReference>
<evidence type="ECO:0000256" key="3">
    <source>
        <dbReference type="ARBA" id="ARBA00022723"/>
    </source>
</evidence>
<dbReference type="InterPro" id="IPR036866">
    <property type="entry name" value="RibonucZ/Hydroxyglut_hydro"/>
</dbReference>
<proteinExistence type="inferred from homology"/>
<dbReference type="SMART" id="SM00849">
    <property type="entry name" value="Lactamase_B"/>
    <property type="match status" value="1"/>
</dbReference>
<comment type="caution">
    <text evidence="7">The sequence shown here is derived from an EMBL/GenBank/DDBJ whole genome shotgun (WGS) entry which is preliminary data.</text>
</comment>
<dbReference type="GO" id="GO:0046872">
    <property type="term" value="F:metal ion binding"/>
    <property type="evidence" value="ECO:0007669"/>
    <property type="project" value="UniProtKB-KW"/>
</dbReference>
<gene>
    <name evidence="7" type="ORF">BON30_48120</name>
</gene>
<evidence type="ECO:0000313" key="7">
    <source>
        <dbReference type="EMBL" id="OJH33568.1"/>
    </source>
</evidence>
<keyword evidence="3" id="KW-0479">Metal-binding</keyword>
<dbReference type="RefSeq" id="WP_071905402.1">
    <property type="nucleotide sequence ID" value="NZ_MPIN01000033.1"/>
</dbReference>
<dbReference type="PANTHER" id="PTHR42978">
    <property type="entry name" value="QUORUM-QUENCHING LACTONASE YTNP-RELATED-RELATED"/>
    <property type="match status" value="1"/>
</dbReference>
<dbReference type="GO" id="GO:0016787">
    <property type="term" value="F:hydrolase activity"/>
    <property type="evidence" value="ECO:0007669"/>
    <property type="project" value="UniProtKB-KW"/>
</dbReference>
<dbReference type="OrthoDB" id="9773738at2"/>
<reference evidence="8" key="1">
    <citation type="submission" date="2016-11" db="EMBL/GenBank/DDBJ databases">
        <authorList>
            <person name="Shukria A."/>
            <person name="Stevens D.C."/>
        </authorList>
    </citation>
    <scope>NUCLEOTIDE SEQUENCE [LARGE SCALE GENOMIC DNA]</scope>
    <source>
        <strain evidence="8">Cbfe23</strain>
    </source>
</reference>
<evidence type="ECO:0000256" key="5">
    <source>
        <dbReference type="ARBA" id="ARBA00022833"/>
    </source>
</evidence>
<dbReference type="Proteomes" id="UP000182229">
    <property type="component" value="Unassembled WGS sequence"/>
</dbReference>
<keyword evidence="5" id="KW-0862">Zinc</keyword>
<name>A0A1L9AU72_9BACT</name>
<dbReference type="SUPFAM" id="SSF56281">
    <property type="entry name" value="Metallo-hydrolase/oxidoreductase"/>
    <property type="match status" value="1"/>
</dbReference>
<reference evidence="7 8" key="2">
    <citation type="submission" date="2016-12" db="EMBL/GenBank/DDBJ databases">
        <title>Draft Genome Sequence of Cystobacter ferrugineus Strain Cbfe23.</title>
        <authorList>
            <person name="Akbar S."/>
            <person name="Dowd S.E."/>
            <person name="Stevens D.C."/>
        </authorList>
    </citation>
    <scope>NUCLEOTIDE SEQUENCE [LARGE SCALE GENOMIC DNA]</scope>
    <source>
        <strain evidence="7 8">Cbfe23</strain>
    </source>
</reference>
<dbReference type="STRING" id="83449.BON30_48120"/>
<evidence type="ECO:0000256" key="2">
    <source>
        <dbReference type="ARBA" id="ARBA00007749"/>
    </source>
</evidence>
<dbReference type="Pfam" id="PF00753">
    <property type="entry name" value="Lactamase_B"/>
    <property type="match status" value="1"/>
</dbReference>
<comment type="similarity">
    <text evidence="2">Belongs to the metallo-beta-lactamase superfamily.</text>
</comment>
<evidence type="ECO:0000313" key="8">
    <source>
        <dbReference type="Proteomes" id="UP000182229"/>
    </source>
</evidence>
<evidence type="ECO:0000259" key="6">
    <source>
        <dbReference type="SMART" id="SM00849"/>
    </source>
</evidence>
<dbReference type="InterPro" id="IPR001279">
    <property type="entry name" value="Metallo-B-lactamas"/>
</dbReference>
<keyword evidence="8" id="KW-1185">Reference proteome</keyword>
<dbReference type="Gene3D" id="3.60.15.10">
    <property type="entry name" value="Ribonuclease Z/Hydroxyacylglutathione hydrolase-like"/>
    <property type="match status" value="1"/>
</dbReference>
<comment type="cofactor">
    <cofactor evidence="1">
        <name>Zn(2+)</name>
        <dbReference type="ChEBI" id="CHEBI:29105"/>
    </cofactor>
</comment>
<accession>A0A1L9AU72</accession>
<organism evidence="7 8">
    <name type="scientific">Cystobacter ferrugineus</name>
    <dbReference type="NCBI Taxonomy" id="83449"/>
    <lineage>
        <taxon>Bacteria</taxon>
        <taxon>Pseudomonadati</taxon>
        <taxon>Myxococcota</taxon>
        <taxon>Myxococcia</taxon>
        <taxon>Myxococcales</taxon>
        <taxon>Cystobacterineae</taxon>
        <taxon>Archangiaceae</taxon>
        <taxon>Cystobacter</taxon>
    </lineage>
</organism>
<protein>
    <recommendedName>
        <fullName evidence="6">Metallo-beta-lactamase domain-containing protein</fullName>
    </recommendedName>
</protein>
<dbReference type="AlphaFoldDB" id="A0A1L9AU72"/>
<evidence type="ECO:0000256" key="4">
    <source>
        <dbReference type="ARBA" id="ARBA00022801"/>
    </source>
</evidence>
<feature type="domain" description="Metallo-beta-lactamase" evidence="6">
    <location>
        <begin position="94"/>
        <end position="301"/>
    </location>
</feature>
<dbReference type="EMBL" id="MPIN01000033">
    <property type="protein sequence ID" value="OJH33568.1"/>
    <property type="molecule type" value="Genomic_DNA"/>
</dbReference>
<evidence type="ECO:0000256" key="1">
    <source>
        <dbReference type="ARBA" id="ARBA00001947"/>
    </source>
</evidence>
<dbReference type="PANTHER" id="PTHR42978:SF2">
    <property type="entry name" value="102 KBASES UNSTABLE REGION: FROM 1 TO 119443"/>
    <property type="match status" value="1"/>
</dbReference>
<sequence>MNPPLSPLAAPPGLGLTARLGPHVRLALAGLALALGGAAWVLVPYRPIAMAGATPAPPPYGRPVAVPGLRLHVFNTGANRMSSLLVGDVRPWRSAPAFVIEHPRHGLIVFDTGLSPAVARDGERALPLPVRWLFESRGRPERTLPAQMREAGLEPARVRQVVLSHLHDDHVGGLAAFENAPIIAGPASASQASAYGLEGRWHEVHFAGGTAPPFDAAADLLGDGSVVLLGGGGHSREDLLVLLALPGGPVLLAGDAVVHFDWLESDDVQRIAVDAERAAAVRNQVRAFRAATPDLVLIPGHDLDGLPTNRTDLVLHHPEWFAVEAWPISLEG</sequence>